<feature type="region of interest" description="Disordered" evidence="6">
    <location>
        <begin position="397"/>
        <end position="427"/>
    </location>
</feature>
<evidence type="ECO:0000256" key="2">
    <source>
        <dbReference type="ARBA" id="ARBA00022527"/>
    </source>
</evidence>
<keyword evidence="2" id="KW-0723">Serine/threonine-protein kinase</keyword>
<dbReference type="CDD" id="cd13983">
    <property type="entry name" value="STKc_WNK"/>
    <property type="match status" value="1"/>
</dbReference>
<dbReference type="InterPro" id="IPR050588">
    <property type="entry name" value="WNK_Ser-Thr_kinase"/>
</dbReference>
<keyword evidence="3" id="KW-0808">Transferase</keyword>
<accession>A0ABR0V366</accession>
<feature type="domain" description="Protein kinase" evidence="7">
    <location>
        <begin position="14"/>
        <end position="279"/>
    </location>
</feature>
<dbReference type="InterPro" id="IPR011009">
    <property type="entry name" value="Kinase-like_dom_sf"/>
</dbReference>
<keyword evidence="9" id="KW-1185">Reference proteome</keyword>
<dbReference type="InterPro" id="IPR008271">
    <property type="entry name" value="Ser/Thr_kinase_AS"/>
</dbReference>
<name>A0ABR0V366_REHGL</name>
<protein>
    <recommendedName>
        <fullName evidence="1">non-specific serine/threonine protein kinase</fullName>
        <ecNumber evidence="1">2.7.11.1</ecNumber>
    </recommendedName>
</protein>
<reference evidence="8 9" key="1">
    <citation type="journal article" date="2021" name="Comput. Struct. Biotechnol. J.">
        <title>De novo genome assembly of the potent medicinal plant Rehmannia glutinosa using nanopore technology.</title>
        <authorList>
            <person name="Ma L."/>
            <person name="Dong C."/>
            <person name="Song C."/>
            <person name="Wang X."/>
            <person name="Zheng X."/>
            <person name="Niu Y."/>
            <person name="Chen S."/>
            <person name="Feng W."/>
        </authorList>
    </citation>
    <scope>NUCLEOTIDE SEQUENCE [LARGE SCALE GENOMIC DNA]</scope>
    <source>
        <strain evidence="8">DH-2019</strain>
    </source>
</reference>
<comment type="caution">
    <text evidence="8">The sequence shown here is derived from an EMBL/GenBank/DDBJ whole genome shotgun (WGS) entry which is preliminary data.</text>
</comment>
<proteinExistence type="predicted"/>
<evidence type="ECO:0000313" key="8">
    <source>
        <dbReference type="EMBL" id="KAK6129470.1"/>
    </source>
</evidence>
<sequence length="612" mass="69644">MQLYVEMDPSERYGRFKDVLGKGAMKTVYRAFDEFAGTEVAWNQVKLHDVFRSPESLQRLYSEVLLLKNLDHDSIMKFRASWIDVDRRTFNFITEMFTSGTLREYRKRYKRVNIRAIKDWARQILEGLDYLHGHDPPVIHRDLKCDNIFVNGHLGQVKIGDLGLAAILRGSHHAHSVIGNSLLFSCTPEFMAPELYEEEYDELVDIYSFGMCVLEMLTSEYPYNECSNPAQIYKKVTSGKLPESFYRIDDAEARRFVGRCLEKAPNRPSARELLKDPFLSLEEVEILPAAKISSQKAARSKKSLELLSPSEDMARSTDMKITGTMNPEDDTIFLKVQISDKMGSTRNIYFPFDITSDTPLDVATEMVKELEITDWEPFEIANMIDKEISTVAPSCKVSSSSQIHQQQSFNYADDEDDNDDNSPHHPFYYTSSFSSSQASLPGLFSSDDDQFYQANSLHDWLQEEANVYDDASSQSSSCSDKYSNLKYYSANEDDFVPISSPKEELRCTSKTPKCTRFGPEASMARNCNNFNVADCSSKRQQKMLRTGSLVDIRSQLLHRSLVEEINKRRLFKTVGAVEHIGYQEPGSYSSGGKMTGGVFPGKSVKGKSDKRF</sequence>
<evidence type="ECO:0000256" key="4">
    <source>
        <dbReference type="ARBA" id="ARBA00047899"/>
    </source>
</evidence>
<dbReference type="Proteomes" id="UP001318860">
    <property type="component" value="Unassembled WGS sequence"/>
</dbReference>
<dbReference type="PANTHER" id="PTHR13902">
    <property type="entry name" value="SERINE/THREONINE-PROTEIN KINASE WNK WITH NO LYSINE -RELATED"/>
    <property type="match status" value="1"/>
</dbReference>
<dbReference type="Gene3D" id="3.10.20.90">
    <property type="entry name" value="Phosphatidylinositol 3-kinase Catalytic Subunit, Chain A, domain 1"/>
    <property type="match status" value="1"/>
</dbReference>
<evidence type="ECO:0000259" key="7">
    <source>
        <dbReference type="PROSITE" id="PS50011"/>
    </source>
</evidence>
<dbReference type="PROSITE" id="PS50011">
    <property type="entry name" value="PROTEIN_KINASE_DOM"/>
    <property type="match status" value="1"/>
</dbReference>
<feature type="region of interest" description="Disordered" evidence="6">
    <location>
        <begin position="593"/>
        <end position="612"/>
    </location>
</feature>
<comment type="catalytic activity">
    <reaction evidence="5">
        <text>L-seryl-[protein] + ATP = O-phospho-L-seryl-[protein] + ADP + H(+)</text>
        <dbReference type="Rhea" id="RHEA:17989"/>
        <dbReference type="Rhea" id="RHEA-COMP:9863"/>
        <dbReference type="Rhea" id="RHEA-COMP:11604"/>
        <dbReference type="ChEBI" id="CHEBI:15378"/>
        <dbReference type="ChEBI" id="CHEBI:29999"/>
        <dbReference type="ChEBI" id="CHEBI:30616"/>
        <dbReference type="ChEBI" id="CHEBI:83421"/>
        <dbReference type="ChEBI" id="CHEBI:456216"/>
        <dbReference type="EC" id="2.7.11.1"/>
    </reaction>
</comment>
<evidence type="ECO:0000256" key="5">
    <source>
        <dbReference type="ARBA" id="ARBA00048679"/>
    </source>
</evidence>
<evidence type="ECO:0000256" key="3">
    <source>
        <dbReference type="ARBA" id="ARBA00022777"/>
    </source>
</evidence>
<dbReference type="EMBL" id="JABTTQ020001639">
    <property type="protein sequence ID" value="KAK6129470.1"/>
    <property type="molecule type" value="Genomic_DNA"/>
</dbReference>
<gene>
    <name evidence="8" type="ORF">DH2020_036783</name>
</gene>
<dbReference type="Gene3D" id="3.30.200.20">
    <property type="entry name" value="Phosphorylase Kinase, domain 1"/>
    <property type="match status" value="1"/>
</dbReference>
<dbReference type="SMART" id="SM00220">
    <property type="entry name" value="S_TKc"/>
    <property type="match status" value="1"/>
</dbReference>
<organism evidence="8 9">
    <name type="scientific">Rehmannia glutinosa</name>
    <name type="common">Chinese foxglove</name>
    <dbReference type="NCBI Taxonomy" id="99300"/>
    <lineage>
        <taxon>Eukaryota</taxon>
        <taxon>Viridiplantae</taxon>
        <taxon>Streptophyta</taxon>
        <taxon>Embryophyta</taxon>
        <taxon>Tracheophyta</taxon>
        <taxon>Spermatophyta</taxon>
        <taxon>Magnoliopsida</taxon>
        <taxon>eudicotyledons</taxon>
        <taxon>Gunneridae</taxon>
        <taxon>Pentapetalae</taxon>
        <taxon>asterids</taxon>
        <taxon>lamiids</taxon>
        <taxon>Lamiales</taxon>
        <taxon>Orobanchaceae</taxon>
        <taxon>Rehmannieae</taxon>
        <taxon>Rehmannia</taxon>
    </lineage>
</organism>
<comment type="catalytic activity">
    <reaction evidence="4">
        <text>L-threonyl-[protein] + ATP = O-phospho-L-threonyl-[protein] + ADP + H(+)</text>
        <dbReference type="Rhea" id="RHEA:46608"/>
        <dbReference type="Rhea" id="RHEA-COMP:11060"/>
        <dbReference type="Rhea" id="RHEA-COMP:11605"/>
        <dbReference type="ChEBI" id="CHEBI:15378"/>
        <dbReference type="ChEBI" id="CHEBI:30013"/>
        <dbReference type="ChEBI" id="CHEBI:30616"/>
        <dbReference type="ChEBI" id="CHEBI:61977"/>
        <dbReference type="ChEBI" id="CHEBI:456216"/>
        <dbReference type="EC" id="2.7.11.1"/>
    </reaction>
</comment>
<dbReference type="EC" id="2.7.11.1" evidence="1"/>
<dbReference type="InterPro" id="IPR000719">
    <property type="entry name" value="Prot_kinase_dom"/>
</dbReference>
<feature type="compositionally biased region" description="Low complexity" evidence="6">
    <location>
        <begin position="398"/>
        <end position="408"/>
    </location>
</feature>
<keyword evidence="3" id="KW-0418">Kinase</keyword>
<dbReference type="SUPFAM" id="SSF56112">
    <property type="entry name" value="Protein kinase-like (PK-like)"/>
    <property type="match status" value="1"/>
</dbReference>
<evidence type="ECO:0000256" key="6">
    <source>
        <dbReference type="SAM" id="MobiDB-lite"/>
    </source>
</evidence>
<dbReference type="PROSITE" id="PS00108">
    <property type="entry name" value="PROTEIN_KINASE_ST"/>
    <property type="match status" value="1"/>
</dbReference>
<dbReference type="Gene3D" id="1.10.510.10">
    <property type="entry name" value="Transferase(Phosphotransferase) domain 1"/>
    <property type="match status" value="1"/>
</dbReference>
<evidence type="ECO:0000256" key="1">
    <source>
        <dbReference type="ARBA" id="ARBA00012513"/>
    </source>
</evidence>
<evidence type="ECO:0000313" key="9">
    <source>
        <dbReference type="Proteomes" id="UP001318860"/>
    </source>
</evidence>
<dbReference type="Pfam" id="PF00069">
    <property type="entry name" value="Pkinase"/>
    <property type="match status" value="1"/>
</dbReference>